<organism evidence="15 16">
    <name type="scientific">Heracleum sosnowskyi</name>
    <dbReference type="NCBI Taxonomy" id="360622"/>
    <lineage>
        <taxon>Eukaryota</taxon>
        <taxon>Viridiplantae</taxon>
        <taxon>Streptophyta</taxon>
        <taxon>Embryophyta</taxon>
        <taxon>Tracheophyta</taxon>
        <taxon>Spermatophyta</taxon>
        <taxon>Magnoliopsida</taxon>
        <taxon>eudicotyledons</taxon>
        <taxon>Gunneridae</taxon>
        <taxon>Pentapetalae</taxon>
        <taxon>asterids</taxon>
        <taxon>campanulids</taxon>
        <taxon>Apiales</taxon>
        <taxon>Apiaceae</taxon>
        <taxon>Apioideae</taxon>
        <taxon>apioid superclade</taxon>
        <taxon>Tordylieae</taxon>
        <taxon>Tordyliinae</taxon>
        <taxon>Heracleum</taxon>
    </lineage>
</organism>
<keyword evidence="6 13" id="KW-0732">Signal</keyword>
<protein>
    <submittedName>
        <fullName evidence="15">Non-specific lipid-transfer protein-like protein</fullName>
    </submittedName>
</protein>
<reference evidence="15" key="2">
    <citation type="submission" date="2023-05" db="EMBL/GenBank/DDBJ databases">
        <authorList>
            <person name="Schelkunov M.I."/>
        </authorList>
    </citation>
    <scope>NUCLEOTIDE SEQUENCE</scope>
    <source>
        <strain evidence="15">Hsosn_3</strain>
        <tissue evidence="15">Leaf</tissue>
    </source>
</reference>
<evidence type="ECO:0000256" key="7">
    <source>
        <dbReference type="ARBA" id="ARBA00023121"/>
    </source>
</evidence>
<keyword evidence="4" id="KW-1003">Cell membrane</keyword>
<evidence type="ECO:0000256" key="13">
    <source>
        <dbReference type="SAM" id="SignalP"/>
    </source>
</evidence>
<keyword evidence="3" id="KW-0813">Transport</keyword>
<feature type="transmembrane region" description="Helical" evidence="12">
    <location>
        <begin position="145"/>
        <end position="164"/>
    </location>
</feature>
<name>A0AAD8N595_9APIA</name>
<dbReference type="CDD" id="cd00010">
    <property type="entry name" value="AAI_LTSS"/>
    <property type="match status" value="1"/>
</dbReference>
<evidence type="ECO:0000256" key="2">
    <source>
        <dbReference type="ARBA" id="ARBA00009748"/>
    </source>
</evidence>
<evidence type="ECO:0000313" key="16">
    <source>
        <dbReference type="Proteomes" id="UP001237642"/>
    </source>
</evidence>
<dbReference type="InterPro" id="IPR016140">
    <property type="entry name" value="Bifunc_inhib/LTP/seed_store"/>
</dbReference>
<keyword evidence="16" id="KW-1185">Reference proteome</keyword>
<dbReference type="Pfam" id="PF14368">
    <property type="entry name" value="LTP_2"/>
    <property type="match status" value="1"/>
</dbReference>
<dbReference type="GO" id="GO:0006869">
    <property type="term" value="P:lipid transport"/>
    <property type="evidence" value="ECO:0007669"/>
    <property type="project" value="InterPro"/>
</dbReference>
<evidence type="ECO:0000313" key="15">
    <source>
        <dbReference type="EMBL" id="KAK1395253.1"/>
    </source>
</evidence>
<evidence type="ECO:0000256" key="4">
    <source>
        <dbReference type="ARBA" id="ARBA00022475"/>
    </source>
</evidence>
<evidence type="ECO:0000256" key="6">
    <source>
        <dbReference type="ARBA" id="ARBA00022729"/>
    </source>
</evidence>
<feature type="domain" description="Bifunctional inhibitor/plant lipid transfer protein/seed storage helical" evidence="14">
    <location>
        <begin position="29"/>
        <end position="106"/>
    </location>
</feature>
<evidence type="ECO:0000256" key="8">
    <source>
        <dbReference type="ARBA" id="ARBA00023157"/>
    </source>
</evidence>
<keyword evidence="10" id="KW-0449">Lipoprotein</keyword>
<dbReference type="Proteomes" id="UP001237642">
    <property type="component" value="Unassembled WGS sequence"/>
</dbReference>
<feature type="chain" id="PRO_5041976548" evidence="13">
    <location>
        <begin position="25"/>
        <end position="165"/>
    </location>
</feature>
<dbReference type="SMART" id="SM00499">
    <property type="entry name" value="AAI"/>
    <property type="match status" value="1"/>
</dbReference>
<accession>A0AAD8N595</accession>
<comment type="caution">
    <text evidence="15">The sequence shown here is derived from an EMBL/GenBank/DDBJ whole genome shotgun (WGS) entry which is preliminary data.</text>
</comment>
<keyword evidence="12" id="KW-0472">Membrane</keyword>
<dbReference type="PANTHER" id="PTHR33044">
    <property type="entry name" value="BIFUNCTIONAL INHIBITOR/LIPID-TRANSFER PROTEIN/SEED STORAGE 2S ALBUMIN SUPERFAMILY PROTEIN-RELATED"/>
    <property type="match status" value="1"/>
</dbReference>
<evidence type="ECO:0000256" key="3">
    <source>
        <dbReference type="ARBA" id="ARBA00022448"/>
    </source>
</evidence>
<keyword evidence="7" id="KW-0446">Lipid-binding</keyword>
<sequence>MAYQNTSFALAMVLMAILWTGSTAQTSDCTNTLISLSPCLNYITGNSSKPDSGCCTQLSSVARSKPECLCQAINGGGSSFGIQVNQTQARTLPAICNVQTPPLSTCNSISPNGAPAGSPNAPSGPGSNTTPSTDSGSSDGSSTKVAAPFLFFLVFVASYASTFVI</sequence>
<feature type="region of interest" description="Disordered" evidence="11">
    <location>
        <begin position="108"/>
        <end position="139"/>
    </location>
</feature>
<evidence type="ECO:0000256" key="1">
    <source>
        <dbReference type="ARBA" id="ARBA00004609"/>
    </source>
</evidence>
<evidence type="ECO:0000256" key="11">
    <source>
        <dbReference type="SAM" id="MobiDB-lite"/>
    </source>
</evidence>
<feature type="signal peptide" evidence="13">
    <location>
        <begin position="1"/>
        <end position="24"/>
    </location>
</feature>
<dbReference type="PRINTS" id="PR00382">
    <property type="entry name" value="LIPIDTRNSFER"/>
</dbReference>
<dbReference type="GO" id="GO:0098552">
    <property type="term" value="C:side of membrane"/>
    <property type="evidence" value="ECO:0007669"/>
    <property type="project" value="UniProtKB-KW"/>
</dbReference>
<gene>
    <name evidence="15" type="ORF">POM88_014309</name>
</gene>
<evidence type="ECO:0000256" key="5">
    <source>
        <dbReference type="ARBA" id="ARBA00022622"/>
    </source>
</evidence>
<keyword evidence="12" id="KW-1133">Transmembrane helix</keyword>
<dbReference type="AlphaFoldDB" id="A0AAD8N595"/>
<evidence type="ECO:0000256" key="9">
    <source>
        <dbReference type="ARBA" id="ARBA00023180"/>
    </source>
</evidence>
<keyword evidence="5" id="KW-0336">GPI-anchor</keyword>
<proteinExistence type="inferred from homology"/>
<reference evidence="15" key="1">
    <citation type="submission" date="2023-02" db="EMBL/GenBank/DDBJ databases">
        <title>Genome of toxic invasive species Heracleum sosnowskyi carries increased number of genes despite the absence of recent whole-genome duplications.</title>
        <authorList>
            <person name="Schelkunov M."/>
            <person name="Shtratnikova V."/>
            <person name="Makarenko M."/>
            <person name="Klepikova A."/>
            <person name="Omelchenko D."/>
            <person name="Novikova G."/>
            <person name="Obukhova E."/>
            <person name="Bogdanov V."/>
            <person name="Penin A."/>
            <person name="Logacheva M."/>
        </authorList>
    </citation>
    <scope>NUCLEOTIDE SEQUENCE</scope>
    <source>
        <strain evidence="15">Hsosn_3</strain>
        <tissue evidence="15">Leaf</tissue>
    </source>
</reference>
<dbReference type="SUPFAM" id="SSF47699">
    <property type="entry name" value="Bifunctional inhibitor/lipid-transfer protein/seed storage 2S albumin"/>
    <property type="match status" value="1"/>
</dbReference>
<evidence type="ECO:0000256" key="12">
    <source>
        <dbReference type="SAM" id="Phobius"/>
    </source>
</evidence>
<comment type="similarity">
    <text evidence="2">Belongs to the plant LTP family.</text>
</comment>
<evidence type="ECO:0000256" key="10">
    <source>
        <dbReference type="ARBA" id="ARBA00023288"/>
    </source>
</evidence>
<feature type="compositionally biased region" description="Low complexity" evidence="11">
    <location>
        <begin position="110"/>
        <end position="139"/>
    </location>
</feature>
<keyword evidence="8" id="KW-1015">Disulfide bond</keyword>
<dbReference type="EMBL" id="JAUIZM010000003">
    <property type="protein sequence ID" value="KAK1395253.1"/>
    <property type="molecule type" value="Genomic_DNA"/>
</dbReference>
<dbReference type="InterPro" id="IPR036312">
    <property type="entry name" value="Bifun_inhib/LTP/seed_sf"/>
</dbReference>
<dbReference type="FunFam" id="1.10.110.10:FF:000001">
    <property type="entry name" value="Bifunctional inhibitor/lipid-transfer protein/seed storage 2S albumin superfamily protein"/>
    <property type="match status" value="1"/>
</dbReference>
<dbReference type="Gene3D" id="1.10.110.10">
    <property type="entry name" value="Plant lipid-transfer and hydrophobic proteins"/>
    <property type="match status" value="1"/>
</dbReference>
<keyword evidence="12" id="KW-0812">Transmembrane</keyword>
<dbReference type="InterPro" id="IPR000528">
    <property type="entry name" value="Plant_nsLTP"/>
</dbReference>
<dbReference type="GO" id="GO:0008289">
    <property type="term" value="F:lipid binding"/>
    <property type="evidence" value="ECO:0007669"/>
    <property type="project" value="UniProtKB-KW"/>
</dbReference>
<evidence type="ECO:0000259" key="14">
    <source>
        <dbReference type="SMART" id="SM00499"/>
    </source>
</evidence>
<comment type="subcellular location">
    <subcellularLocation>
        <location evidence="1">Cell membrane</location>
        <topology evidence="1">Lipid-anchor</topology>
        <topology evidence="1">GPI-anchor</topology>
    </subcellularLocation>
</comment>
<dbReference type="InterPro" id="IPR043325">
    <property type="entry name" value="LTSS"/>
</dbReference>
<dbReference type="GO" id="GO:0005886">
    <property type="term" value="C:plasma membrane"/>
    <property type="evidence" value="ECO:0007669"/>
    <property type="project" value="UniProtKB-SubCell"/>
</dbReference>
<keyword evidence="9" id="KW-0325">Glycoprotein</keyword>